<dbReference type="GO" id="GO:0000049">
    <property type="term" value="F:tRNA binding"/>
    <property type="evidence" value="ECO:0007669"/>
    <property type="project" value="InterPro"/>
</dbReference>
<dbReference type="EMBL" id="JACHGJ010000011">
    <property type="protein sequence ID" value="MBB6482336.1"/>
    <property type="molecule type" value="Genomic_DNA"/>
</dbReference>
<dbReference type="NCBIfam" id="TIGR00188">
    <property type="entry name" value="rnpA"/>
    <property type="match status" value="1"/>
</dbReference>
<keyword evidence="4" id="KW-0378">Hydrolase</keyword>
<dbReference type="InterPro" id="IPR000100">
    <property type="entry name" value="RNase_P"/>
</dbReference>
<accession>A0A841RFG0</accession>
<dbReference type="GO" id="GO:0030677">
    <property type="term" value="C:ribonuclease P complex"/>
    <property type="evidence" value="ECO:0007669"/>
    <property type="project" value="TreeGrafter"/>
</dbReference>
<comment type="caution">
    <text evidence="7">The sequence shown here is derived from an EMBL/GenBank/DDBJ whole genome shotgun (WGS) entry which is preliminary data.</text>
</comment>
<evidence type="ECO:0000313" key="7">
    <source>
        <dbReference type="EMBL" id="MBB6482336.1"/>
    </source>
</evidence>
<evidence type="ECO:0000313" key="8">
    <source>
        <dbReference type="Proteomes" id="UP000587760"/>
    </source>
</evidence>
<dbReference type="InterPro" id="IPR014721">
    <property type="entry name" value="Ribsml_uS5_D2-typ_fold_subgr"/>
</dbReference>
<keyword evidence="2" id="KW-0540">Nuclease</keyword>
<keyword evidence="3" id="KW-0255">Endonuclease</keyword>
<proteinExistence type="predicted"/>
<keyword evidence="1" id="KW-0819">tRNA processing</keyword>
<dbReference type="GO" id="GO:0004526">
    <property type="term" value="F:ribonuclease P activity"/>
    <property type="evidence" value="ECO:0007669"/>
    <property type="project" value="UniProtKB-UniRule"/>
</dbReference>
<evidence type="ECO:0000256" key="6">
    <source>
        <dbReference type="NCBIfam" id="TIGR00188"/>
    </source>
</evidence>
<dbReference type="EC" id="3.1.26.5" evidence="6"/>
<keyword evidence="8" id="KW-1185">Reference proteome</keyword>
<dbReference type="PANTHER" id="PTHR33992">
    <property type="entry name" value="RIBONUCLEASE P PROTEIN COMPONENT"/>
    <property type="match status" value="1"/>
</dbReference>
<dbReference type="Proteomes" id="UP000587760">
    <property type="component" value="Unassembled WGS sequence"/>
</dbReference>
<protein>
    <recommendedName>
        <fullName evidence="6">Ribonuclease P protein component</fullName>
        <ecNumber evidence="6">3.1.26.5</ecNumber>
    </recommendedName>
</protein>
<keyword evidence="5" id="KW-0694">RNA-binding</keyword>
<dbReference type="PANTHER" id="PTHR33992:SF1">
    <property type="entry name" value="RIBONUCLEASE P PROTEIN COMPONENT"/>
    <property type="match status" value="1"/>
</dbReference>
<evidence type="ECO:0000256" key="3">
    <source>
        <dbReference type="ARBA" id="ARBA00022759"/>
    </source>
</evidence>
<sequence>MIYVSNGLAFNRFAVALVRKYGNSVERNKAKRVLREIYRESKDSLISGYDIIVVLYPGNLTFIERKKQFYSLMKRGDLVKVS</sequence>
<dbReference type="Gene3D" id="3.30.230.10">
    <property type="match status" value="1"/>
</dbReference>
<gene>
    <name evidence="7" type="ORF">HNR50_004029</name>
</gene>
<reference evidence="7 8" key="1">
    <citation type="submission" date="2020-08" db="EMBL/GenBank/DDBJ databases">
        <title>Genomic Encyclopedia of Type Strains, Phase IV (KMG-IV): sequencing the most valuable type-strain genomes for metagenomic binning, comparative biology and taxonomic classification.</title>
        <authorList>
            <person name="Goeker M."/>
        </authorList>
    </citation>
    <scope>NUCLEOTIDE SEQUENCE [LARGE SCALE GENOMIC DNA]</scope>
    <source>
        <strain evidence="7 8">DSM 2461</strain>
    </source>
</reference>
<name>A0A841RFG0_9SPIO</name>
<dbReference type="SUPFAM" id="SSF54211">
    <property type="entry name" value="Ribosomal protein S5 domain 2-like"/>
    <property type="match status" value="1"/>
</dbReference>
<dbReference type="GO" id="GO:0042781">
    <property type="term" value="F:3'-tRNA processing endoribonuclease activity"/>
    <property type="evidence" value="ECO:0007669"/>
    <property type="project" value="TreeGrafter"/>
</dbReference>
<dbReference type="InterPro" id="IPR020568">
    <property type="entry name" value="Ribosomal_Su5_D2-typ_SF"/>
</dbReference>
<evidence type="ECO:0000256" key="2">
    <source>
        <dbReference type="ARBA" id="ARBA00022722"/>
    </source>
</evidence>
<organism evidence="7 8">
    <name type="scientific">Spirochaeta isovalerica</name>
    <dbReference type="NCBI Taxonomy" id="150"/>
    <lineage>
        <taxon>Bacteria</taxon>
        <taxon>Pseudomonadati</taxon>
        <taxon>Spirochaetota</taxon>
        <taxon>Spirochaetia</taxon>
        <taxon>Spirochaetales</taxon>
        <taxon>Spirochaetaceae</taxon>
        <taxon>Spirochaeta</taxon>
    </lineage>
</organism>
<evidence type="ECO:0000256" key="4">
    <source>
        <dbReference type="ARBA" id="ARBA00022801"/>
    </source>
</evidence>
<evidence type="ECO:0000256" key="5">
    <source>
        <dbReference type="ARBA" id="ARBA00022884"/>
    </source>
</evidence>
<dbReference type="Pfam" id="PF00825">
    <property type="entry name" value="Ribonuclease_P"/>
    <property type="match status" value="1"/>
</dbReference>
<evidence type="ECO:0000256" key="1">
    <source>
        <dbReference type="ARBA" id="ARBA00022694"/>
    </source>
</evidence>
<dbReference type="AlphaFoldDB" id="A0A841RFG0"/>